<keyword evidence="1 5" id="KW-0489">Methyltransferase</keyword>
<organism evidence="5 6">
    <name type="scientific">Haloplanus rubicundus</name>
    <dbReference type="NCBI Taxonomy" id="1547898"/>
    <lineage>
        <taxon>Archaea</taxon>
        <taxon>Methanobacteriati</taxon>
        <taxon>Methanobacteriota</taxon>
        <taxon>Stenosarchaea group</taxon>
        <taxon>Halobacteria</taxon>
        <taxon>Halobacteriales</taxon>
        <taxon>Haloferacaceae</taxon>
        <taxon>Haloplanus</taxon>
    </lineage>
</organism>
<feature type="domain" description="Methyltransferase" evidence="3">
    <location>
        <begin position="52"/>
        <end position="133"/>
    </location>
</feature>
<dbReference type="GeneID" id="37286592"/>
<dbReference type="KEGG" id="haq:DU484_06400"/>
<evidence type="ECO:0000313" key="5">
    <source>
        <dbReference type="EMBL" id="AXG09530.1"/>
    </source>
</evidence>
<dbReference type="InterPro" id="IPR029063">
    <property type="entry name" value="SAM-dependent_MTases_sf"/>
</dbReference>
<dbReference type="OrthoDB" id="182741at2157"/>
<evidence type="ECO:0000313" key="7">
    <source>
        <dbReference type="Proteomes" id="UP000253273"/>
    </source>
</evidence>
<dbReference type="RefSeq" id="WP_114585296.1">
    <property type="nucleotide sequence ID" value="NZ_CP031148.1"/>
</dbReference>
<dbReference type="EMBL" id="CP031148">
    <property type="protein sequence ID" value="AXG09530.1"/>
    <property type="molecule type" value="Genomic_DNA"/>
</dbReference>
<proteinExistence type="predicted"/>
<dbReference type="Proteomes" id="UP000252985">
    <property type="component" value="Chromosome"/>
</dbReference>
<evidence type="ECO:0000313" key="6">
    <source>
        <dbReference type="Proteomes" id="UP000252985"/>
    </source>
</evidence>
<dbReference type="PANTHER" id="PTHR43861:SF1">
    <property type="entry name" value="TRANS-ACONITATE 2-METHYLTRANSFERASE"/>
    <property type="match status" value="1"/>
</dbReference>
<dbReference type="CDD" id="cd02440">
    <property type="entry name" value="AdoMet_MTases"/>
    <property type="match status" value="1"/>
</dbReference>
<name>A0A345EBF8_9EURY</name>
<dbReference type="SUPFAM" id="SSF53335">
    <property type="entry name" value="S-adenosyl-L-methionine-dependent methyltransferases"/>
    <property type="match status" value="1"/>
</dbReference>
<keyword evidence="2 5" id="KW-0808">Transferase</keyword>
<evidence type="ECO:0000256" key="2">
    <source>
        <dbReference type="ARBA" id="ARBA00022679"/>
    </source>
</evidence>
<dbReference type="Gene3D" id="3.40.50.150">
    <property type="entry name" value="Vaccinia Virus protein VP39"/>
    <property type="match status" value="1"/>
</dbReference>
<dbReference type="AlphaFoldDB" id="A0A345EBF8"/>
<dbReference type="PANTHER" id="PTHR43861">
    <property type="entry name" value="TRANS-ACONITATE 2-METHYLTRANSFERASE-RELATED"/>
    <property type="match status" value="1"/>
</dbReference>
<dbReference type="KEGG" id="haj:DU500_06670"/>
<evidence type="ECO:0000313" key="4">
    <source>
        <dbReference type="EMBL" id="AXG06153.1"/>
    </source>
</evidence>
<dbReference type="InterPro" id="IPR041698">
    <property type="entry name" value="Methyltransf_25"/>
</dbReference>
<keyword evidence="7" id="KW-1185">Reference proteome</keyword>
<dbReference type="Pfam" id="PF13649">
    <property type="entry name" value="Methyltransf_25"/>
    <property type="match status" value="1"/>
</dbReference>
<accession>A0A345EBF8</accession>
<dbReference type="EMBL" id="CP031150">
    <property type="protein sequence ID" value="AXG06153.1"/>
    <property type="molecule type" value="Genomic_DNA"/>
</dbReference>
<sequence>MTTPDPDRASAAQVFYSRWAPGYDRLATHAPGVRRLRTALVGSLDPAPGDTVVDVGCGTGATLPYLRERVGSEGAVVGVDFAPGAVSRARDRIERAGWDNVIVCLSDATRLPLRDADAVTASFLMGMLPDPAATVEGWLDDLDPDRIALLDLARSHRLPGRSLNPLFRLVVRASAPPGTADHHGESPTRVLDRRVAAAHRTVLDRCSAATHGTRAGGFAYLSAGRR</sequence>
<accession>A0A345E1T1</accession>
<evidence type="ECO:0000256" key="1">
    <source>
        <dbReference type="ARBA" id="ARBA00022603"/>
    </source>
</evidence>
<protein>
    <submittedName>
        <fullName evidence="5">Methyltransferase domain-containing protein</fullName>
    </submittedName>
</protein>
<reference evidence="5 6" key="1">
    <citation type="submission" date="2018-07" db="EMBL/GenBank/DDBJ databases">
        <title>Genome sequences of Haloplanus sp. CBA1112.</title>
        <authorList>
            <person name="Kim Y.B."/>
            <person name="Roh S.W."/>
        </authorList>
    </citation>
    <scope>NUCLEOTIDE SEQUENCE [LARGE SCALE GENOMIC DNA]</scope>
    <source>
        <strain evidence="5 6">CBA1112</strain>
    </source>
</reference>
<gene>
    <name evidence="5" type="ORF">DU484_06400</name>
    <name evidence="4" type="ORF">DU500_06670</name>
</gene>
<evidence type="ECO:0000259" key="3">
    <source>
        <dbReference type="Pfam" id="PF13649"/>
    </source>
</evidence>
<dbReference type="GO" id="GO:0008168">
    <property type="term" value="F:methyltransferase activity"/>
    <property type="evidence" value="ECO:0007669"/>
    <property type="project" value="UniProtKB-KW"/>
</dbReference>
<dbReference type="GO" id="GO:0032259">
    <property type="term" value="P:methylation"/>
    <property type="evidence" value="ECO:0007669"/>
    <property type="project" value="UniProtKB-KW"/>
</dbReference>
<dbReference type="Proteomes" id="UP000253273">
    <property type="component" value="Chromosome"/>
</dbReference>
<reference evidence="4 7" key="2">
    <citation type="submission" date="2018-07" db="EMBL/GenBank/DDBJ databases">
        <title>Genome sequences of Haloplanus sp. CBA1113.</title>
        <authorList>
            <person name="Kim Y.B."/>
            <person name="Roh S.W."/>
        </authorList>
    </citation>
    <scope>NUCLEOTIDE SEQUENCE [LARGE SCALE GENOMIC DNA]</scope>
    <source>
        <strain evidence="4 7">CBA1113</strain>
    </source>
</reference>